<feature type="compositionally biased region" description="Pro residues" evidence="1">
    <location>
        <begin position="93"/>
        <end position="103"/>
    </location>
</feature>
<dbReference type="EMBL" id="RXIC02000487">
    <property type="protein sequence ID" value="KAB1199241.1"/>
    <property type="molecule type" value="Genomic_DNA"/>
</dbReference>
<sequence length="103" mass="11306">MKGKGGPDNKDCCYRGVRQRNGGNVCLFLPYVSLSKDFAARFATIKERIDATSASQNTEMCGMQKIGRKKSRTSIYGSPFHTSIDTIKRPNLHAPPPSKASDP</sequence>
<evidence type="ECO:0000313" key="3">
    <source>
        <dbReference type="Proteomes" id="UP000516437"/>
    </source>
</evidence>
<protein>
    <submittedName>
        <fullName evidence="2">Uncharacterized protein</fullName>
    </submittedName>
</protein>
<keyword evidence="3" id="KW-1185">Reference proteome</keyword>
<dbReference type="AlphaFoldDB" id="A0A6A1UG18"/>
<reference evidence="2 3" key="1">
    <citation type="journal article" date="2019" name="Plant Biotechnol. J.">
        <title>The red bayberry genome and genetic basis of sex determination.</title>
        <authorList>
            <person name="Jia H.M."/>
            <person name="Jia H.J."/>
            <person name="Cai Q.L."/>
            <person name="Wang Y."/>
            <person name="Zhao H.B."/>
            <person name="Yang W.F."/>
            <person name="Wang G.Y."/>
            <person name="Li Y.H."/>
            <person name="Zhan D.L."/>
            <person name="Shen Y.T."/>
            <person name="Niu Q.F."/>
            <person name="Chang L."/>
            <person name="Qiu J."/>
            <person name="Zhao L."/>
            <person name="Xie H.B."/>
            <person name="Fu W.Y."/>
            <person name="Jin J."/>
            <person name="Li X.W."/>
            <person name="Jiao Y."/>
            <person name="Zhou C.C."/>
            <person name="Tu T."/>
            <person name="Chai C.Y."/>
            <person name="Gao J.L."/>
            <person name="Fan L.J."/>
            <person name="van de Weg E."/>
            <person name="Wang J.Y."/>
            <person name="Gao Z.S."/>
        </authorList>
    </citation>
    <scope>NUCLEOTIDE SEQUENCE [LARGE SCALE GENOMIC DNA]</scope>
    <source>
        <tissue evidence="2">Leaves</tissue>
    </source>
</reference>
<feature type="compositionally biased region" description="Polar residues" evidence="1">
    <location>
        <begin position="73"/>
        <end position="85"/>
    </location>
</feature>
<organism evidence="2 3">
    <name type="scientific">Morella rubra</name>
    <name type="common">Chinese bayberry</name>
    <dbReference type="NCBI Taxonomy" id="262757"/>
    <lineage>
        <taxon>Eukaryota</taxon>
        <taxon>Viridiplantae</taxon>
        <taxon>Streptophyta</taxon>
        <taxon>Embryophyta</taxon>
        <taxon>Tracheophyta</taxon>
        <taxon>Spermatophyta</taxon>
        <taxon>Magnoliopsida</taxon>
        <taxon>eudicotyledons</taxon>
        <taxon>Gunneridae</taxon>
        <taxon>Pentapetalae</taxon>
        <taxon>rosids</taxon>
        <taxon>fabids</taxon>
        <taxon>Fagales</taxon>
        <taxon>Myricaceae</taxon>
        <taxon>Morella</taxon>
    </lineage>
</organism>
<dbReference type="Proteomes" id="UP000516437">
    <property type="component" value="Unassembled WGS sequence"/>
</dbReference>
<proteinExistence type="predicted"/>
<evidence type="ECO:0000256" key="1">
    <source>
        <dbReference type="SAM" id="MobiDB-lite"/>
    </source>
</evidence>
<evidence type="ECO:0000313" key="2">
    <source>
        <dbReference type="EMBL" id="KAB1199241.1"/>
    </source>
</evidence>
<comment type="caution">
    <text evidence="2">The sequence shown here is derived from an EMBL/GenBank/DDBJ whole genome shotgun (WGS) entry which is preliminary data.</text>
</comment>
<accession>A0A6A1UG18</accession>
<feature type="region of interest" description="Disordered" evidence="1">
    <location>
        <begin position="64"/>
        <end position="103"/>
    </location>
</feature>
<gene>
    <name evidence="2" type="ORF">CJ030_MR0G025665</name>
</gene>
<name>A0A6A1UG18_9ROSI</name>